<feature type="compositionally biased region" description="Basic and acidic residues" evidence="2">
    <location>
        <begin position="243"/>
        <end position="259"/>
    </location>
</feature>
<sequence>MSDDEYHEDFEEDVEEDESEKQPSDRSAAPSQPSAQPQPARVDALLSNFDALLADFKSEASKPQAPAPRAEEPSSAAQLDSLLSGLQADLADGAGGVASASCAAPARAGRRAAPSSATEAHDPSVAPGVSRGAPCCAANPFADRQPVRSTAADALGNFHCGAQRGSGSKLPSSRPSTNASANEAEARNIGKLARANSSLQEQVRKATRDLARALQAKERISSAKQQRPTNRPPSKPGGAAKAPKKDRPYNTPDHEREARQLTNASKQLAYYSKESEQLKRKLARAQAMGEHLSAVEASVKAQQEALTEAQKKGRELLMRQKEQARALGSANREDPSRKIAEMRADLRVIKERTRKQLEQNEHDSQQIALLESKCADMEAELKHLQEQYHSHQAAVENVNDRSAAEVAAKDKRAAQLEAAMEAENNAMLADRAEQKQLQLQLQGQVRAARSALTRMQDLIRERHQEEKLRQLRAKEEERAREAKARLKKLEAEELAAAQAREAPREELSTKPSSAAPSEGEAQAVGTGQPGGGQPSVSRGGTPRATSSGSGAVGGGGESEAQARPTSSEAPLQPAETTQRHDEAHPKAASRPPVPEAQPAAAATEPEDEAHAKAAGGEPRDEAEPKPASAEPAHALEDADEDVYDDEEFHQDDLED</sequence>
<reference evidence="3 4" key="1">
    <citation type="journal article" date="2024" name="Science">
        <title>Giant polyketide synthase enzymes in the biosynthesis of giant marine polyether toxins.</title>
        <authorList>
            <person name="Fallon T.R."/>
            <person name="Shende V.V."/>
            <person name="Wierzbicki I.H."/>
            <person name="Pendleton A.L."/>
            <person name="Watervoot N.F."/>
            <person name="Auber R.P."/>
            <person name="Gonzalez D.J."/>
            <person name="Wisecaver J.H."/>
            <person name="Moore B.S."/>
        </authorList>
    </citation>
    <scope>NUCLEOTIDE SEQUENCE [LARGE SCALE GENOMIC DNA]</scope>
    <source>
        <strain evidence="3 4">12B1</strain>
    </source>
</reference>
<evidence type="ECO:0000256" key="1">
    <source>
        <dbReference type="SAM" id="Coils"/>
    </source>
</evidence>
<feature type="compositionally biased region" description="Polar residues" evidence="2">
    <location>
        <begin position="165"/>
        <end position="181"/>
    </location>
</feature>
<dbReference type="AlphaFoldDB" id="A0AB34IZG7"/>
<evidence type="ECO:0008006" key="5">
    <source>
        <dbReference type="Google" id="ProtNLM"/>
    </source>
</evidence>
<dbReference type="EMBL" id="JBGBPQ010000015">
    <property type="protein sequence ID" value="KAL1510648.1"/>
    <property type="molecule type" value="Genomic_DNA"/>
</dbReference>
<feature type="region of interest" description="Disordered" evidence="2">
    <location>
        <begin position="158"/>
        <end position="284"/>
    </location>
</feature>
<accession>A0AB34IZG7</accession>
<comment type="caution">
    <text evidence="3">The sequence shown here is derived from an EMBL/GenBank/DDBJ whole genome shotgun (WGS) entry which is preliminary data.</text>
</comment>
<protein>
    <recommendedName>
        <fullName evidence="5">Centrosomal protein of 162 kDa</fullName>
    </recommendedName>
</protein>
<feature type="compositionally biased region" description="Low complexity" evidence="2">
    <location>
        <begin position="94"/>
        <end position="117"/>
    </location>
</feature>
<proteinExistence type="predicted"/>
<feature type="compositionally biased region" description="Acidic residues" evidence="2">
    <location>
        <begin position="637"/>
        <end position="655"/>
    </location>
</feature>
<organism evidence="3 4">
    <name type="scientific">Prymnesium parvum</name>
    <name type="common">Toxic golden alga</name>
    <dbReference type="NCBI Taxonomy" id="97485"/>
    <lineage>
        <taxon>Eukaryota</taxon>
        <taxon>Haptista</taxon>
        <taxon>Haptophyta</taxon>
        <taxon>Prymnesiophyceae</taxon>
        <taxon>Prymnesiales</taxon>
        <taxon>Prymnesiaceae</taxon>
        <taxon>Prymnesium</taxon>
    </lineage>
</organism>
<gene>
    <name evidence="3" type="ORF">AB1Y20_006946</name>
</gene>
<evidence type="ECO:0000313" key="4">
    <source>
        <dbReference type="Proteomes" id="UP001515480"/>
    </source>
</evidence>
<feature type="compositionally biased region" description="Low complexity" evidence="2">
    <location>
        <begin position="25"/>
        <end position="41"/>
    </location>
</feature>
<keyword evidence="1" id="KW-0175">Coiled coil</keyword>
<keyword evidence="4" id="KW-1185">Reference proteome</keyword>
<evidence type="ECO:0000256" key="2">
    <source>
        <dbReference type="SAM" id="MobiDB-lite"/>
    </source>
</evidence>
<feature type="region of interest" description="Disordered" evidence="2">
    <location>
        <begin position="1"/>
        <end position="78"/>
    </location>
</feature>
<dbReference type="Proteomes" id="UP001515480">
    <property type="component" value="Unassembled WGS sequence"/>
</dbReference>
<feature type="compositionally biased region" description="Acidic residues" evidence="2">
    <location>
        <begin position="1"/>
        <end position="19"/>
    </location>
</feature>
<feature type="region of interest" description="Disordered" evidence="2">
    <location>
        <begin position="494"/>
        <end position="655"/>
    </location>
</feature>
<feature type="region of interest" description="Disordered" evidence="2">
    <location>
        <begin position="94"/>
        <end position="141"/>
    </location>
</feature>
<evidence type="ECO:0000313" key="3">
    <source>
        <dbReference type="EMBL" id="KAL1510648.1"/>
    </source>
</evidence>
<feature type="compositionally biased region" description="Basic and acidic residues" evidence="2">
    <location>
        <begin position="202"/>
        <end position="221"/>
    </location>
</feature>
<feature type="coiled-coil region" evidence="1">
    <location>
        <begin position="360"/>
        <end position="426"/>
    </location>
</feature>
<name>A0AB34IZG7_PRYPA</name>
<feature type="compositionally biased region" description="Low complexity" evidence="2">
    <location>
        <begin position="63"/>
        <end position="78"/>
    </location>
</feature>